<dbReference type="GO" id="GO:0035861">
    <property type="term" value="C:site of double-strand break"/>
    <property type="evidence" value="ECO:0007669"/>
    <property type="project" value="TreeGrafter"/>
</dbReference>
<dbReference type="PANTHER" id="PTHR23328">
    <property type="entry name" value="RING-TYPE DOMAIN-CONTAINING PROTEIN"/>
    <property type="match status" value="1"/>
</dbReference>
<evidence type="ECO:0000256" key="11">
    <source>
        <dbReference type="ARBA" id="ARBA00023242"/>
    </source>
</evidence>
<comment type="domain">
    <text evidence="14">The MIU motif (motif interacting with ubiquitin) mediates the interaction with both 'Lys-48'- and 'Lys-63'-linked ubiquitin chains. The UMI motif mediates interaction with ubiquitin with a preference for 'Lys-63'-linked ubiquitin. The specificity for different types of ubiquitin is mediated by juxtaposition of ubiquitin-binding motifs (MIU and UMI motifs) with LR motifs (LRMs).</text>
</comment>
<keyword evidence="8 14" id="KW-0862">Zinc</keyword>
<comment type="similarity">
    <text evidence="14">Belongs to the RNF168 family.</text>
</comment>
<dbReference type="GO" id="GO:0005634">
    <property type="term" value="C:nucleus"/>
    <property type="evidence" value="ECO:0007669"/>
    <property type="project" value="UniProtKB-SubCell"/>
</dbReference>
<comment type="caution">
    <text evidence="14">Lacks conserved residue(s) required for the propagation of feature annotation.</text>
</comment>
<keyword evidence="4 14" id="KW-0479">Metal-binding</keyword>
<dbReference type="InterPro" id="IPR001841">
    <property type="entry name" value="Znf_RING"/>
</dbReference>
<feature type="region of interest" description="Disordered" evidence="15">
    <location>
        <begin position="153"/>
        <end position="181"/>
    </location>
</feature>
<protein>
    <recommendedName>
        <fullName evidence="2">RING-type E3 ubiquitin transferase</fullName>
        <ecNumber evidence="2">2.3.2.27</ecNumber>
    </recommendedName>
    <alternativeName>
        <fullName evidence="12 13">RING-type E3 ubiquitin transferase RNF168</fullName>
    </alternativeName>
</protein>
<evidence type="ECO:0000256" key="8">
    <source>
        <dbReference type="ARBA" id="ARBA00022833"/>
    </source>
</evidence>
<feature type="region of interest" description="Disordered" evidence="15">
    <location>
        <begin position="451"/>
        <end position="523"/>
    </location>
</feature>
<feature type="region of interest" description="Disordered" evidence="15">
    <location>
        <begin position="350"/>
        <end position="378"/>
    </location>
</feature>
<comment type="catalytic activity">
    <reaction evidence="1 14">
        <text>S-ubiquitinyl-[E2 ubiquitin-conjugating enzyme]-L-cysteine + [acceptor protein]-L-lysine = [E2 ubiquitin-conjugating enzyme]-L-cysteine + N(6)-ubiquitinyl-[acceptor protein]-L-lysine.</text>
        <dbReference type="EC" id="2.3.2.27"/>
    </reaction>
</comment>
<dbReference type="SUPFAM" id="SSF57850">
    <property type="entry name" value="RING/U-box"/>
    <property type="match status" value="1"/>
</dbReference>
<evidence type="ECO:0000256" key="5">
    <source>
        <dbReference type="ARBA" id="ARBA00022763"/>
    </source>
</evidence>
<keyword evidence="3 14" id="KW-0808">Transferase</keyword>
<keyword evidence="17" id="KW-0436">Ligase</keyword>
<dbReference type="InterPro" id="IPR051657">
    <property type="entry name" value="RNF168/RNF169_E3_ubiq-ligase"/>
</dbReference>
<evidence type="ECO:0000256" key="3">
    <source>
        <dbReference type="ARBA" id="ARBA00022679"/>
    </source>
</evidence>
<dbReference type="CDD" id="cd21952">
    <property type="entry name" value="MIU2_RNF168"/>
    <property type="match status" value="1"/>
</dbReference>
<feature type="compositionally biased region" description="Basic and acidic residues" evidence="15">
    <location>
        <begin position="451"/>
        <end position="486"/>
    </location>
</feature>
<keyword evidence="18" id="KW-1185">Reference proteome</keyword>
<feature type="domain" description="RING-type" evidence="16">
    <location>
        <begin position="16"/>
        <end position="55"/>
    </location>
</feature>
<dbReference type="CDD" id="cd22265">
    <property type="entry name" value="UDM1_RNF168"/>
    <property type="match status" value="1"/>
</dbReference>
<reference evidence="17" key="1">
    <citation type="submission" date="2022-03" db="EMBL/GenBank/DDBJ databases">
        <authorList>
            <person name="Alioto T."/>
            <person name="Alioto T."/>
            <person name="Gomez Garrido J."/>
        </authorList>
    </citation>
    <scope>NUCLEOTIDE SEQUENCE</scope>
</reference>
<dbReference type="PROSITE" id="PS50089">
    <property type="entry name" value="ZF_RING_2"/>
    <property type="match status" value="1"/>
</dbReference>
<evidence type="ECO:0000256" key="14">
    <source>
        <dbReference type="HAMAP-Rule" id="MF_03066"/>
    </source>
</evidence>
<dbReference type="SMART" id="SM00184">
    <property type="entry name" value="RING"/>
    <property type="match status" value="1"/>
</dbReference>
<dbReference type="CDD" id="cd16550">
    <property type="entry name" value="RING-HC_RNF168"/>
    <property type="match status" value="1"/>
</dbReference>
<evidence type="ECO:0000313" key="18">
    <source>
        <dbReference type="Proteomes" id="UP001295444"/>
    </source>
</evidence>
<feature type="compositionally biased region" description="Polar residues" evidence="15">
    <location>
        <begin position="360"/>
        <end position="376"/>
    </location>
</feature>
<dbReference type="GO" id="GO:0031491">
    <property type="term" value="F:nucleosome binding"/>
    <property type="evidence" value="ECO:0007669"/>
    <property type="project" value="TreeGrafter"/>
</dbReference>
<keyword evidence="10 14" id="KW-0234">DNA repair</keyword>
<dbReference type="GO" id="GO:0010212">
    <property type="term" value="P:response to ionizing radiation"/>
    <property type="evidence" value="ECO:0007669"/>
    <property type="project" value="UniProtKB-UniRule"/>
</dbReference>
<accession>A0AAD1RA58</accession>
<keyword evidence="7 14" id="KW-0833">Ubl conjugation pathway</keyword>
<comment type="pathway">
    <text evidence="14">Protein modification; protein ubiquitination.</text>
</comment>
<feature type="short sequence motif" description="LR motif 2" evidence="14">
    <location>
        <begin position="455"/>
        <end position="466"/>
    </location>
</feature>
<evidence type="ECO:0000259" key="16">
    <source>
        <dbReference type="PROSITE" id="PS50089"/>
    </source>
</evidence>
<dbReference type="InterPro" id="IPR034725">
    <property type="entry name" value="RNF168"/>
</dbReference>
<dbReference type="HAMAP" id="MF_03066">
    <property type="entry name" value="RNF168"/>
    <property type="match status" value="1"/>
</dbReference>
<sequence length="550" mass="63183">MPRKENPPLTWSECVCTICQEILLEPVTLPCNHTLCNPCFQLTVEKASLSCPFCRKRVSTWARYHARSGTLVNKSLWLRIQSQYPEECKLRASGQEIEDMEDESVTFPSRLLCKPGEIRQEYEAEISKIEAERLAKEEAERKASEEYIQKLLEEEQEEQRHQTEASRREMEEQLRQDEELARSLSNDLNASSTSSVVCLEGSPVVHKKAKPSKSCRNSKVKQGQSADIERFLSPKHMRDEVKNADPPIISPYIERSITVFDEDANEMPTLSPQVTLPAQKHLYQAHTEEQVLDLEVSSILEHHNESQQTSEVIKNLCLDELYTPCARVIGDNIRQRLGSSNSETVDFCPTSVSKSDESNTTHSFSGWNSTTSTPKQQLKKRKCDECAIDPSEHLEDCGKGKRKRMPDIGSYTDTGCHVLERDEKLFDLRQQEEQDRLLALQLQKELDKEMKQVIRHKGSPDEYHLRPKQRNEKQEYKESTHLEPEPKTITQPKSGKGKGVSSPDENKKPQREILISPKVKEKQATEKMKILWPRNKQQTILELFKKSASK</sequence>
<evidence type="ECO:0000256" key="7">
    <source>
        <dbReference type="ARBA" id="ARBA00022786"/>
    </source>
</evidence>
<evidence type="ECO:0000256" key="6">
    <source>
        <dbReference type="ARBA" id="ARBA00022771"/>
    </source>
</evidence>
<keyword evidence="11 14" id="KW-0539">Nucleus</keyword>
<gene>
    <name evidence="14" type="primary">RNF168</name>
    <name evidence="17" type="ORF">PECUL_23A017575</name>
</gene>
<evidence type="ECO:0000256" key="12">
    <source>
        <dbReference type="ARBA" id="ARBA00077266"/>
    </source>
</evidence>
<dbReference type="GO" id="GO:0006325">
    <property type="term" value="P:chromatin organization"/>
    <property type="evidence" value="ECO:0007669"/>
    <property type="project" value="UniProtKB-KW"/>
</dbReference>
<dbReference type="AlphaFoldDB" id="A0AAD1RA58"/>
<evidence type="ECO:0000256" key="9">
    <source>
        <dbReference type="ARBA" id="ARBA00022853"/>
    </source>
</evidence>
<feature type="short sequence motif" description="LR motif 1" evidence="14">
    <location>
        <begin position="112"/>
        <end position="130"/>
    </location>
</feature>
<dbReference type="PANTHER" id="PTHR23328:SF1">
    <property type="entry name" value="E3 UBIQUITIN-PROTEIN LIGASE RNF168"/>
    <property type="match status" value="1"/>
</dbReference>
<dbReference type="GO" id="GO:0016567">
    <property type="term" value="P:protein ubiquitination"/>
    <property type="evidence" value="ECO:0007669"/>
    <property type="project" value="UniProtKB-UniRule"/>
</dbReference>
<dbReference type="GO" id="GO:0045739">
    <property type="term" value="P:positive regulation of DNA repair"/>
    <property type="evidence" value="ECO:0007669"/>
    <property type="project" value="UniProtKB-UniRule"/>
</dbReference>
<evidence type="ECO:0000256" key="1">
    <source>
        <dbReference type="ARBA" id="ARBA00000900"/>
    </source>
</evidence>
<dbReference type="EMBL" id="OW240913">
    <property type="protein sequence ID" value="CAH2246501.1"/>
    <property type="molecule type" value="Genomic_DNA"/>
</dbReference>
<dbReference type="EC" id="2.3.2.27" evidence="2"/>
<keyword evidence="5 14" id="KW-0227">DNA damage</keyword>
<evidence type="ECO:0000256" key="4">
    <source>
        <dbReference type="ARBA" id="ARBA00022723"/>
    </source>
</evidence>
<evidence type="ECO:0000256" key="10">
    <source>
        <dbReference type="ARBA" id="ARBA00023204"/>
    </source>
</evidence>
<dbReference type="GO" id="GO:0000151">
    <property type="term" value="C:ubiquitin ligase complex"/>
    <property type="evidence" value="ECO:0007669"/>
    <property type="project" value="UniProtKB-UniRule"/>
</dbReference>
<evidence type="ECO:0000256" key="13">
    <source>
        <dbReference type="ARBA" id="ARBA00079844"/>
    </source>
</evidence>
<keyword evidence="6 14" id="KW-0863">Zinc-finger</keyword>
<evidence type="ECO:0000313" key="17">
    <source>
        <dbReference type="EMBL" id="CAH2246501.1"/>
    </source>
</evidence>
<dbReference type="GO" id="GO:0043130">
    <property type="term" value="F:ubiquitin binding"/>
    <property type="evidence" value="ECO:0007669"/>
    <property type="project" value="UniProtKB-UniRule"/>
</dbReference>
<comment type="subcellular location">
    <subcellularLocation>
        <location evidence="14">Nucleus</location>
    </subcellularLocation>
    <text evidence="14">Localizes to double-strand breaks (DSBs) sites of DNA damage.</text>
</comment>
<dbReference type="Pfam" id="PF14447">
    <property type="entry name" value="Prok-RING_4"/>
    <property type="match status" value="1"/>
</dbReference>
<name>A0AAD1RA58_PELCU</name>
<dbReference type="Gene3D" id="3.30.40.10">
    <property type="entry name" value="Zinc/RING finger domain, C3HC4 (zinc finger)"/>
    <property type="match status" value="1"/>
</dbReference>
<dbReference type="InterPro" id="IPR013083">
    <property type="entry name" value="Znf_RING/FYVE/PHD"/>
</dbReference>
<dbReference type="GO" id="GO:0006302">
    <property type="term" value="P:double-strand break repair"/>
    <property type="evidence" value="ECO:0007669"/>
    <property type="project" value="UniProtKB-UniRule"/>
</dbReference>
<organism evidence="17 18">
    <name type="scientific">Pelobates cultripes</name>
    <name type="common">Western spadefoot toad</name>
    <dbReference type="NCBI Taxonomy" id="61616"/>
    <lineage>
        <taxon>Eukaryota</taxon>
        <taxon>Metazoa</taxon>
        <taxon>Chordata</taxon>
        <taxon>Craniata</taxon>
        <taxon>Vertebrata</taxon>
        <taxon>Euteleostomi</taxon>
        <taxon>Amphibia</taxon>
        <taxon>Batrachia</taxon>
        <taxon>Anura</taxon>
        <taxon>Pelobatoidea</taxon>
        <taxon>Pelobatidae</taxon>
        <taxon>Pelobates</taxon>
    </lineage>
</organism>
<dbReference type="GO" id="GO:0042393">
    <property type="term" value="F:histone binding"/>
    <property type="evidence" value="ECO:0007669"/>
    <property type="project" value="UniProtKB-UniRule"/>
</dbReference>
<dbReference type="GO" id="GO:0008270">
    <property type="term" value="F:zinc ion binding"/>
    <property type="evidence" value="ECO:0007669"/>
    <property type="project" value="UniProtKB-KW"/>
</dbReference>
<evidence type="ECO:0000256" key="15">
    <source>
        <dbReference type="SAM" id="MobiDB-lite"/>
    </source>
</evidence>
<dbReference type="FunFam" id="3.30.40.10:FF:000466">
    <property type="entry name" value="E3 ubiquitin-protein ligase RNF168"/>
    <property type="match status" value="1"/>
</dbReference>
<dbReference type="GO" id="GO:0016874">
    <property type="term" value="F:ligase activity"/>
    <property type="evidence" value="ECO:0007669"/>
    <property type="project" value="UniProtKB-KW"/>
</dbReference>
<evidence type="ECO:0000256" key="2">
    <source>
        <dbReference type="ARBA" id="ARBA00012483"/>
    </source>
</evidence>
<feature type="short sequence motif" description="MIU motif 1" evidence="14">
    <location>
        <begin position="170"/>
        <end position="193"/>
    </location>
</feature>
<proteinExistence type="inferred from homology"/>
<keyword evidence="9 14" id="KW-0156">Chromatin regulator</keyword>
<dbReference type="GO" id="GO:0061630">
    <property type="term" value="F:ubiquitin protein ligase activity"/>
    <property type="evidence" value="ECO:0007669"/>
    <property type="project" value="UniProtKB-EC"/>
</dbReference>
<dbReference type="Proteomes" id="UP001295444">
    <property type="component" value="Chromosome 02"/>
</dbReference>